<sequence>MSNRLENKIAIVVGGTSGIGKAITELYAAEGAKVVMTGRREEKGREIEKAINDNGGECLFIQADSTKKEDLENVVNTTIEKYGRIDILNNNAGILATTPLDEIDPTEEFNHMFNVNVTSYLTMIQLVTPYMKKQGAGSIINTASVGARQPMPFNISYSTSKAAVKHMTESMAVALAGDNIRVNSLAPGLTRSEMVEEGSDFEKAVLPSVPMKRTGSAKEIANGSLFLASDEASYVSGHMLVLDGALTAFSC</sequence>
<evidence type="ECO:0000256" key="2">
    <source>
        <dbReference type="ARBA" id="ARBA00023002"/>
    </source>
</evidence>
<evidence type="ECO:0000313" key="5">
    <source>
        <dbReference type="Proteomes" id="UP000254912"/>
    </source>
</evidence>
<keyword evidence="5" id="KW-1185">Reference proteome</keyword>
<dbReference type="PANTHER" id="PTHR42879">
    <property type="entry name" value="3-OXOACYL-(ACYL-CARRIER-PROTEIN) REDUCTASE"/>
    <property type="match status" value="1"/>
</dbReference>
<dbReference type="EMBL" id="QRAS01000001">
    <property type="protein sequence ID" value="RDL11909.1"/>
    <property type="molecule type" value="Genomic_DNA"/>
</dbReference>
<dbReference type="PROSITE" id="PS00061">
    <property type="entry name" value="ADH_SHORT"/>
    <property type="match status" value="1"/>
</dbReference>
<protein>
    <submittedName>
        <fullName evidence="4">NAD(P)-dependent dehydrogenase (Short-subunit alcohol dehydrogenase family)</fullName>
    </submittedName>
</protein>
<accession>A0A288Q674</accession>
<reference evidence="4 5" key="1">
    <citation type="submission" date="2018-07" db="EMBL/GenBank/DDBJ databases">
        <title>Genomic Encyclopedia of Type Strains, Phase III (KMG-III): the genomes of soil and plant-associated and newly described type strains.</title>
        <authorList>
            <person name="Whitman W."/>
        </authorList>
    </citation>
    <scope>NUCLEOTIDE SEQUENCE [LARGE SCALE GENOMIC DNA]</scope>
    <source>
        <strain evidence="4 5">CECT 7031</strain>
    </source>
</reference>
<dbReference type="Proteomes" id="UP000254912">
    <property type="component" value="Unassembled WGS sequence"/>
</dbReference>
<evidence type="ECO:0000256" key="3">
    <source>
        <dbReference type="RuleBase" id="RU000363"/>
    </source>
</evidence>
<organism evidence="4 5">
    <name type="scientific">Weissella soli</name>
    <dbReference type="NCBI Taxonomy" id="155866"/>
    <lineage>
        <taxon>Bacteria</taxon>
        <taxon>Bacillati</taxon>
        <taxon>Bacillota</taxon>
        <taxon>Bacilli</taxon>
        <taxon>Lactobacillales</taxon>
        <taxon>Lactobacillaceae</taxon>
        <taxon>Weissella</taxon>
    </lineage>
</organism>
<dbReference type="KEGG" id="wso:WSWS_00701"/>
<dbReference type="InterPro" id="IPR036291">
    <property type="entry name" value="NAD(P)-bd_dom_sf"/>
</dbReference>
<comment type="caution">
    <text evidence="4">The sequence shown here is derived from an EMBL/GenBank/DDBJ whole genome shotgun (WGS) entry which is preliminary data.</text>
</comment>
<dbReference type="CDD" id="cd05233">
    <property type="entry name" value="SDR_c"/>
    <property type="match status" value="1"/>
</dbReference>
<dbReference type="PRINTS" id="PR00080">
    <property type="entry name" value="SDRFAMILY"/>
</dbReference>
<proteinExistence type="inferred from homology"/>
<comment type="similarity">
    <text evidence="1 3">Belongs to the short-chain dehydrogenases/reductases (SDR) family.</text>
</comment>
<evidence type="ECO:0000313" key="4">
    <source>
        <dbReference type="EMBL" id="RDL11909.1"/>
    </source>
</evidence>
<dbReference type="FunFam" id="3.40.50.720:FF:000084">
    <property type="entry name" value="Short-chain dehydrogenase reductase"/>
    <property type="match status" value="1"/>
</dbReference>
<keyword evidence="2" id="KW-0560">Oxidoreductase</keyword>
<dbReference type="PANTHER" id="PTHR42879:SF2">
    <property type="entry name" value="3-OXOACYL-[ACYL-CARRIER-PROTEIN] REDUCTASE FABG"/>
    <property type="match status" value="1"/>
</dbReference>
<dbReference type="AlphaFoldDB" id="A0A288Q674"/>
<dbReference type="InterPro" id="IPR050259">
    <property type="entry name" value="SDR"/>
</dbReference>
<dbReference type="GO" id="GO:0016491">
    <property type="term" value="F:oxidoreductase activity"/>
    <property type="evidence" value="ECO:0007669"/>
    <property type="project" value="UniProtKB-KW"/>
</dbReference>
<name>A0A288Q674_9LACO</name>
<dbReference type="Gene3D" id="3.40.50.720">
    <property type="entry name" value="NAD(P)-binding Rossmann-like Domain"/>
    <property type="match status" value="1"/>
</dbReference>
<dbReference type="RefSeq" id="WP_070229977.1">
    <property type="nucleotide sequence ID" value="NZ_BJYO01000002.1"/>
</dbReference>
<dbReference type="PRINTS" id="PR00081">
    <property type="entry name" value="GDHRDH"/>
</dbReference>
<dbReference type="Pfam" id="PF00106">
    <property type="entry name" value="adh_short"/>
    <property type="match status" value="1"/>
</dbReference>
<dbReference type="SUPFAM" id="SSF51735">
    <property type="entry name" value="NAD(P)-binding Rossmann-fold domains"/>
    <property type="match status" value="1"/>
</dbReference>
<dbReference type="GeneID" id="94545905"/>
<gene>
    <name evidence="4" type="ORF">DFP99_0330</name>
</gene>
<dbReference type="InterPro" id="IPR020904">
    <property type="entry name" value="Sc_DH/Rdtase_CS"/>
</dbReference>
<dbReference type="GO" id="GO:0008206">
    <property type="term" value="P:bile acid metabolic process"/>
    <property type="evidence" value="ECO:0007669"/>
    <property type="project" value="UniProtKB-ARBA"/>
</dbReference>
<dbReference type="InterPro" id="IPR002347">
    <property type="entry name" value="SDR_fam"/>
</dbReference>
<evidence type="ECO:0000256" key="1">
    <source>
        <dbReference type="ARBA" id="ARBA00006484"/>
    </source>
</evidence>
<dbReference type="NCBIfam" id="NF005559">
    <property type="entry name" value="PRK07231.1"/>
    <property type="match status" value="1"/>
</dbReference>